<dbReference type="AlphaFoldDB" id="Q6E6H6"/>
<name>Q6E6H6_ANTLO</name>
<protein>
    <submittedName>
        <fullName evidence="1">Spliceosome-associated protein 62</fullName>
    </submittedName>
</protein>
<sequence length="178" mass="20559">MHIDREERGGFKNTVPPTIADIKDEKVRRSTALLKRLHGLDADPHFVTNNSGRYECSLCRTLHTTVQSFILHKSGKRHCKMLAGAQIRAVARPGYIRTRSLLMDGLRGFGVEIEFVKARKHPVYRFEETSSGNFLYISAVPYKVLGFRYEGQVTGDNLSEYFDEKERRYFLHFFVHSC</sequence>
<dbReference type="GO" id="GO:0071004">
    <property type="term" value="C:U2-type prespliceosome"/>
    <property type="evidence" value="ECO:0007669"/>
    <property type="project" value="TreeGrafter"/>
</dbReference>
<dbReference type="GO" id="GO:0000245">
    <property type="term" value="P:spliceosomal complex assembly"/>
    <property type="evidence" value="ECO:0007669"/>
    <property type="project" value="TreeGrafter"/>
</dbReference>
<dbReference type="PANTHER" id="PTHR23205:SF0">
    <property type="entry name" value="SPLICING FACTOR 3A SUBUNIT 2"/>
    <property type="match status" value="1"/>
</dbReference>
<reference evidence="1" key="1">
    <citation type="journal article" date="2004" name="Curr. Biol.">
        <title>Genome compaction and stability in microsporidian intracellular parasites.</title>
        <authorList>
            <person name="Slamovits C.H."/>
            <person name="Fast N.M."/>
            <person name="Law J.S."/>
            <person name="Keeling P.J."/>
        </authorList>
    </citation>
    <scope>NUCLEOTIDE SEQUENCE</scope>
</reference>
<dbReference type="PANTHER" id="PTHR23205">
    <property type="entry name" value="SPLICING FACTOR 3A SUBUNIT 2"/>
    <property type="match status" value="1"/>
</dbReference>
<proteinExistence type="predicted"/>
<evidence type="ECO:0000313" key="1">
    <source>
        <dbReference type="EMBL" id="AAT12311.1"/>
    </source>
</evidence>
<dbReference type="GO" id="GO:0005686">
    <property type="term" value="C:U2 snRNP"/>
    <property type="evidence" value="ECO:0007669"/>
    <property type="project" value="TreeGrafter"/>
</dbReference>
<accession>Q6E6H6</accession>
<organism evidence="1">
    <name type="scientific">Antonospora locustae</name>
    <name type="common">Microsporidian parasite</name>
    <name type="synonym">Nosema locustae</name>
    <dbReference type="NCBI Taxonomy" id="278021"/>
    <lineage>
        <taxon>Eukaryota</taxon>
        <taxon>Fungi</taxon>
        <taxon>Fungi incertae sedis</taxon>
        <taxon>Microsporidia</taxon>
        <taxon>Antonospora</taxon>
    </lineage>
</organism>
<dbReference type="GO" id="GO:0071013">
    <property type="term" value="C:catalytic step 2 spliceosome"/>
    <property type="evidence" value="ECO:0007669"/>
    <property type="project" value="TreeGrafter"/>
</dbReference>
<dbReference type="InterPro" id="IPR052092">
    <property type="entry name" value="SF3A2"/>
</dbReference>
<dbReference type="EMBL" id="AY548888">
    <property type="protein sequence ID" value="AAT12311.1"/>
    <property type="molecule type" value="Genomic_DNA"/>
</dbReference>